<dbReference type="RefSeq" id="WP_088003266.1">
    <property type="nucleotide sequence ID" value="NZ_BMHB01000004.1"/>
</dbReference>
<sequence length="497" mass="59851">MLKVSSFKSNTYTNLSTKAKRLMLFLYPYFDLDHSLTISKEQLKLEFQQSNSLFTFSLFDAAWDELMNNSYLRVQDGTIYSTYIYSGNKMPSSYEYIPQLQLFQDETFCKESKRNLNLFFYLTSSRLPGQEHIINIERLYYNRMFANKKNKNEKILFENYKGYYDIKKHLLHMVKQGYIEISLISETSKNIKRSIILNKHREDAEQLLDAHCEKFDTRKRRFSNKRTHTISLRLAPEVVAAKFTKYEIDASILDLRQIASEYGWRLPFLYKGEDEKNKAVEQIYMFKKQLIDQFGPAGIKYYRKALHNYFKDKSADFEKHFNELYERNETKEWTNYITNYYVIPLLKKDVLTFTSSWEKILDEKARLDSLEFHLDSSLTKEYMIHRDAELTKYEEEVNVINESLKPYIEYYSNHSTDVAKFDLLREFNQSLQNEIDQRPEWKEIFIGARKHYRELLSEQKLEDMYRHKVPFVAKDIDKTEHTNKETFDIPFYNWLEK</sequence>
<evidence type="ECO:0000313" key="1">
    <source>
        <dbReference type="EMBL" id="GGI17793.1"/>
    </source>
</evidence>
<dbReference type="EMBL" id="BMHB01000004">
    <property type="protein sequence ID" value="GGI17793.1"/>
    <property type="molecule type" value="Genomic_DNA"/>
</dbReference>
<keyword evidence="2" id="KW-1185">Reference proteome</keyword>
<protein>
    <submittedName>
        <fullName evidence="1">Uncharacterized protein</fullName>
    </submittedName>
</protein>
<comment type="caution">
    <text evidence="1">The sequence shown here is derived from an EMBL/GenBank/DDBJ whole genome shotgun (WGS) entry which is preliminary data.</text>
</comment>
<evidence type="ECO:0000313" key="2">
    <source>
        <dbReference type="Proteomes" id="UP000626244"/>
    </source>
</evidence>
<dbReference type="OrthoDB" id="2963101at2"/>
<name>A0A8J3AWZ5_9BACI</name>
<proteinExistence type="predicted"/>
<dbReference type="Proteomes" id="UP000626244">
    <property type="component" value="Unassembled WGS sequence"/>
</dbReference>
<gene>
    <name evidence="1" type="ORF">GCM10007380_39710</name>
</gene>
<organism evidence="1 2">
    <name type="scientific">Gottfriedia solisilvae</name>
    <dbReference type="NCBI Taxonomy" id="1516104"/>
    <lineage>
        <taxon>Bacteria</taxon>
        <taxon>Bacillati</taxon>
        <taxon>Bacillota</taxon>
        <taxon>Bacilli</taxon>
        <taxon>Bacillales</taxon>
        <taxon>Bacillaceae</taxon>
        <taxon>Gottfriedia</taxon>
    </lineage>
</organism>
<dbReference type="AlphaFoldDB" id="A0A8J3AWZ5"/>
<accession>A0A8J3AWZ5</accession>
<reference evidence="2" key="1">
    <citation type="journal article" date="2019" name="Int. J. Syst. Evol. Microbiol.">
        <title>The Global Catalogue of Microorganisms (GCM) 10K type strain sequencing project: providing services to taxonomists for standard genome sequencing and annotation.</title>
        <authorList>
            <consortium name="The Broad Institute Genomics Platform"/>
            <consortium name="The Broad Institute Genome Sequencing Center for Infectious Disease"/>
            <person name="Wu L."/>
            <person name="Ma J."/>
        </authorList>
    </citation>
    <scope>NUCLEOTIDE SEQUENCE [LARGE SCALE GENOMIC DNA]</scope>
    <source>
        <strain evidence="2">CGMCC 1.14993</strain>
    </source>
</reference>